<dbReference type="PROSITE" id="PS51257">
    <property type="entry name" value="PROKAR_LIPOPROTEIN"/>
    <property type="match status" value="1"/>
</dbReference>
<name>A0AB39KSB6_9CAUL</name>
<accession>A0AB39KSB6</accession>
<feature type="chain" id="PRO_5044251856" evidence="1">
    <location>
        <begin position="25"/>
        <end position="187"/>
    </location>
</feature>
<reference evidence="2" key="1">
    <citation type="submission" date="2024-06" db="EMBL/GenBank/DDBJ databases">
        <title>Caulobacter inopinatus, sp. nov.</title>
        <authorList>
            <person name="Donachie S.P."/>
        </authorList>
    </citation>
    <scope>NUCLEOTIDE SEQUENCE</scope>
    <source>
        <strain evidence="2">73W</strain>
    </source>
</reference>
<keyword evidence="1" id="KW-0732">Signal</keyword>
<sequence length="187" mass="18910">MKHWNKVMGLAALGAACLGGSANAAPVALEDMLKEMKAALLKVEQSAAPGLPKLSSATLNATTVQKSNAGGSFKLFIVEFGAKRSEELTTAVSITLTPPRADAAASVSPDISDALAAVILSAAKAVQEAKAGSPPLIASEVKASIKFGVSKDGAGKIKLEFIPVIAPGIELGAAASTAQEIVVIYKN</sequence>
<feature type="signal peptide" evidence="1">
    <location>
        <begin position="1"/>
        <end position="24"/>
    </location>
</feature>
<gene>
    <name evidence="2" type="ORF">ABOZ73_15740</name>
</gene>
<dbReference type="AlphaFoldDB" id="A0AB39KSB6"/>
<protein>
    <submittedName>
        <fullName evidence="2">Uncharacterized protein</fullName>
    </submittedName>
</protein>
<dbReference type="RefSeq" id="WP_369059067.1">
    <property type="nucleotide sequence ID" value="NZ_CP158375.1"/>
</dbReference>
<dbReference type="EMBL" id="CP158375">
    <property type="protein sequence ID" value="XDO96213.1"/>
    <property type="molecule type" value="Genomic_DNA"/>
</dbReference>
<evidence type="ECO:0000256" key="1">
    <source>
        <dbReference type="SAM" id="SignalP"/>
    </source>
</evidence>
<organism evidence="2">
    <name type="scientific">Caulobacter sp. 73W</name>
    <dbReference type="NCBI Taxonomy" id="3161137"/>
    <lineage>
        <taxon>Bacteria</taxon>
        <taxon>Pseudomonadati</taxon>
        <taxon>Pseudomonadota</taxon>
        <taxon>Alphaproteobacteria</taxon>
        <taxon>Caulobacterales</taxon>
        <taxon>Caulobacteraceae</taxon>
        <taxon>Caulobacter</taxon>
    </lineage>
</organism>
<evidence type="ECO:0000313" key="2">
    <source>
        <dbReference type="EMBL" id="XDO96213.1"/>
    </source>
</evidence>
<proteinExistence type="predicted"/>